<dbReference type="Gene3D" id="1.20.120.1490">
    <property type="match status" value="1"/>
</dbReference>
<dbReference type="PANTHER" id="PTHR38102">
    <property type="entry name" value="PERIPLASMIC CHAPERONE SPY"/>
    <property type="match status" value="1"/>
</dbReference>
<dbReference type="Pfam" id="PF07813">
    <property type="entry name" value="LTXXQ"/>
    <property type="match status" value="1"/>
</dbReference>
<evidence type="ECO:0000313" key="8">
    <source>
        <dbReference type="Proteomes" id="UP001231616"/>
    </source>
</evidence>
<evidence type="ECO:0000256" key="4">
    <source>
        <dbReference type="ARBA" id="ARBA00022764"/>
    </source>
</evidence>
<comment type="similarity">
    <text evidence="2">Belongs to the CpxP/Spy family.</text>
</comment>
<feature type="compositionally biased region" description="Basic and acidic residues" evidence="5">
    <location>
        <begin position="38"/>
        <end position="51"/>
    </location>
</feature>
<feature type="compositionally biased region" description="Low complexity" evidence="5">
    <location>
        <begin position="152"/>
        <end position="161"/>
    </location>
</feature>
<gene>
    <name evidence="7" type="ORF">Q3O60_02500</name>
</gene>
<feature type="chain" id="PRO_5045211813" evidence="6">
    <location>
        <begin position="25"/>
        <end position="179"/>
    </location>
</feature>
<dbReference type="EMBL" id="JAUZVZ010000003">
    <property type="protein sequence ID" value="MDP4535055.1"/>
    <property type="molecule type" value="Genomic_DNA"/>
</dbReference>
<name>A0ABT9GVH6_9GAMM</name>
<feature type="signal peptide" evidence="6">
    <location>
        <begin position="1"/>
        <end position="24"/>
    </location>
</feature>
<comment type="subcellular location">
    <subcellularLocation>
        <location evidence="1">Periplasm</location>
    </subcellularLocation>
</comment>
<keyword evidence="3 6" id="KW-0732">Signal</keyword>
<evidence type="ECO:0000256" key="1">
    <source>
        <dbReference type="ARBA" id="ARBA00004418"/>
    </source>
</evidence>
<evidence type="ECO:0000256" key="6">
    <source>
        <dbReference type="SAM" id="SignalP"/>
    </source>
</evidence>
<proteinExistence type="inferred from homology"/>
<feature type="compositionally biased region" description="Polar residues" evidence="5">
    <location>
        <begin position="168"/>
        <end position="179"/>
    </location>
</feature>
<keyword evidence="8" id="KW-1185">Reference proteome</keyword>
<evidence type="ECO:0000313" key="7">
    <source>
        <dbReference type="EMBL" id="MDP4535055.1"/>
    </source>
</evidence>
<organism evidence="7 8">
    <name type="scientific">Alkalimonas collagenimarina</name>
    <dbReference type="NCBI Taxonomy" id="400390"/>
    <lineage>
        <taxon>Bacteria</taxon>
        <taxon>Pseudomonadati</taxon>
        <taxon>Pseudomonadota</taxon>
        <taxon>Gammaproteobacteria</taxon>
        <taxon>Alkalimonas</taxon>
    </lineage>
</organism>
<dbReference type="InterPro" id="IPR052211">
    <property type="entry name" value="Cpx_auxiliary_protein"/>
</dbReference>
<evidence type="ECO:0000256" key="2">
    <source>
        <dbReference type="ARBA" id="ARBA00008441"/>
    </source>
</evidence>
<keyword evidence="4" id="KW-0574">Periplasm</keyword>
<feature type="region of interest" description="Disordered" evidence="5">
    <location>
        <begin position="32"/>
        <end position="59"/>
    </location>
</feature>
<dbReference type="CDD" id="cd09916">
    <property type="entry name" value="CpxP_like"/>
    <property type="match status" value="1"/>
</dbReference>
<dbReference type="PIRSF" id="PIRSF034445">
    <property type="entry name" value="CpxP_Spy"/>
    <property type="match status" value="1"/>
</dbReference>
<dbReference type="InterPro" id="IPR012899">
    <property type="entry name" value="LTXXQ"/>
</dbReference>
<protein>
    <submittedName>
        <fullName evidence="7">Spy/CpxP family protein refolding chaperone</fullName>
    </submittedName>
</protein>
<dbReference type="RefSeq" id="WP_305892327.1">
    <property type="nucleotide sequence ID" value="NZ_JAUZVZ010000003.1"/>
</dbReference>
<sequence length="179" mass="20812">MKVVQFVSSIMVCSSLLVMAPTMAVESAAQLESAKATYSRDDARNSRDGGKKKYRPSYGGAPRLHGIELTEQQQELRALRQTHRHQFKGQDDRQHRAEHRQAMQRLMQADYFDENQARIVLEQQQQSRLEHQLAELQWRHAVYQLLTEEQRQQWQQMPPRQRGAKRSSGGQRQGKSTVD</sequence>
<evidence type="ECO:0000256" key="5">
    <source>
        <dbReference type="SAM" id="MobiDB-lite"/>
    </source>
</evidence>
<feature type="region of interest" description="Disordered" evidence="5">
    <location>
        <begin position="150"/>
        <end position="179"/>
    </location>
</feature>
<comment type="caution">
    <text evidence="7">The sequence shown here is derived from an EMBL/GenBank/DDBJ whole genome shotgun (WGS) entry which is preliminary data.</text>
</comment>
<dbReference type="Proteomes" id="UP001231616">
    <property type="component" value="Unassembled WGS sequence"/>
</dbReference>
<accession>A0ABT9GVH6</accession>
<dbReference type="PANTHER" id="PTHR38102:SF1">
    <property type="entry name" value="PERIPLASMIC CHAPERONE SPY"/>
    <property type="match status" value="1"/>
</dbReference>
<reference evidence="7 8" key="1">
    <citation type="submission" date="2023-08" db="EMBL/GenBank/DDBJ databases">
        <authorList>
            <person name="Joshi A."/>
            <person name="Thite S."/>
        </authorList>
    </citation>
    <scope>NUCLEOTIDE SEQUENCE [LARGE SCALE GENOMIC DNA]</scope>
    <source>
        <strain evidence="7 8">AC40</strain>
    </source>
</reference>
<evidence type="ECO:0000256" key="3">
    <source>
        <dbReference type="ARBA" id="ARBA00022729"/>
    </source>
</evidence>